<dbReference type="AlphaFoldDB" id="A0A834F3Y9"/>
<organism evidence="2 3">
    <name type="scientific">Oryzias melastigma</name>
    <name type="common">Marine medaka</name>
    <dbReference type="NCBI Taxonomy" id="30732"/>
    <lineage>
        <taxon>Eukaryota</taxon>
        <taxon>Metazoa</taxon>
        <taxon>Chordata</taxon>
        <taxon>Craniata</taxon>
        <taxon>Vertebrata</taxon>
        <taxon>Euteleostomi</taxon>
        <taxon>Actinopterygii</taxon>
        <taxon>Neopterygii</taxon>
        <taxon>Teleostei</taxon>
        <taxon>Neoteleostei</taxon>
        <taxon>Acanthomorphata</taxon>
        <taxon>Ovalentaria</taxon>
        <taxon>Atherinomorphae</taxon>
        <taxon>Beloniformes</taxon>
        <taxon>Adrianichthyidae</taxon>
        <taxon>Oryziinae</taxon>
        <taxon>Oryzias</taxon>
    </lineage>
</organism>
<name>A0A834F3Y9_ORYME</name>
<evidence type="ECO:0000313" key="3">
    <source>
        <dbReference type="Proteomes" id="UP000646548"/>
    </source>
</evidence>
<accession>A0A834F3Y9</accession>
<gene>
    <name evidence="2" type="ORF">FQA47_005627</name>
</gene>
<feature type="compositionally biased region" description="Basic and acidic residues" evidence="1">
    <location>
        <begin position="54"/>
        <end position="79"/>
    </location>
</feature>
<evidence type="ECO:0000256" key="1">
    <source>
        <dbReference type="SAM" id="MobiDB-lite"/>
    </source>
</evidence>
<feature type="region of interest" description="Disordered" evidence="1">
    <location>
        <begin position="109"/>
        <end position="134"/>
    </location>
</feature>
<dbReference type="EMBL" id="WKFB01000831">
    <property type="protein sequence ID" value="KAF6717497.1"/>
    <property type="molecule type" value="Genomic_DNA"/>
</dbReference>
<feature type="region of interest" description="Disordered" evidence="1">
    <location>
        <begin position="1"/>
        <end position="79"/>
    </location>
</feature>
<dbReference type="Proteomes" id="UP000646548">
    <property type="component" value="Unassembled WGS sequence"/>
</dbReference>
<protein>
    <submittedName>
        <fullName evidence="2">Uncharacterized protein</fullName>
    </submittedName>
</protein>
<comment type="caution">
    <text evidence="2">The sequence shown here is derived from an EMBL/GenBank/DDBJ whole genome shotgun (WGS) entry which is preliminary data.</text>
</comment>
<evidence type="ECO:0000313" key="2">
    <source>
        <dbReference type="EMBL" id="KAF6717497.1"/>
    </source>
</evidence>
<reference evidence="2" key="1">
    <citation type="journal article" name="BMC Genomics">
        <title>Long-read sequencing and de novo genome assembly of marine medaka (Oryzias melastigma).</title>
        <authorList>
            <person name="Liang P."/>
            <person name="Saqib H.S.A."/>
            <person name="Ni X."/>
            <person name="Shen Y."/>
        </authorList>
    </citation>
    <scope>NUCLEOTIDE SEQUENCE</scope>
    <source>
        <strain evidence="2">Bigg-433</strain>
    </source>
</reference>
<proteinExistence type="predicted"/>
<sequence length="134" mass="14772">MQLPRHPQGRWRESEPETDEALKPLPPQLNPSSPLLSSLPPPAPHPTCTQHGSRQAEKGGELESIRERESEGGGRDREGQAAAIREYWCHFQHRRVKGLSLAAARSARLCSDPPDKRGGWTGGTAPEEERTADP</sequence>